<feature type="domain" description="RAMA" evidence="3">
    <location>
        <begin position="606"/>
        <end position="703"/>
    </location>
</feature>
<dbReference type="Pfam" id="PF03235">
    <property type="entry name" value="GmrSD_N"/>
    <property type="match status" value="1"/>
</dbReference>
<dbReference type="EMBL" id="CP032630">
    <property type="protein sequence ID" value="AYF96922.1"/>
    <property type="molecule type" value="Genomic_DNA"/>
</dbReference>
<dbReference type="Proteomes" id="UP000278886">
    <property type="component" value="Chromosome"/>
</dbReference>
<dbReference type="OrthoDB" id="9798761at2"/>
<dbReference type="InterPro" id="IPR040843">
    <property type="entry name" value="RAMA"/>
</dbReference>
<evidence type="ECO:0000259" key="3">
    <source>
        <dbReference type="Pfam" id="PF18755"/>
    </source>
</evidence>
<sequence length="706" mass="78769">MKTDVTTPQGIFGMPQHLTVPIYQRPYVWTEDEQWGPLWADIRRVADHRLGTVGSDATHFLGAVVTQQAEAAPVGVQEFLIVDGQQRLTTLQLVIDATAAAFAARGLDSLTGQLEFLTHNGAMFVGANDTGLKFRHTNRDREAFDEVMQAEPPVDHANLKNYGSLIVQAHEYFASRVGQWLDEGPHPVPVRADALSVALQNALQLVVIRLEASEDSQEIFETLNARGTPLTAADLIKNFVFQRLKLEGQDQAKVYQEAWPFESRFWEEELSVGRYTTTRSALFLGQWLVSRVGQEVSPRSTFTRFKFYVEQESTASMVELLGVIAQQADFYRSVTERSADRFANLDRIALHVSRMSVAQTEITKPILLWLTQPGSLYSDATVGRVLATVESWIVRRRLLRLQSSDQGRIAALLIESARKASDSEVVGVVEQFLAGQQFASTYWPGDEEITTALATEAFYRRYSQPMQRMFLQAVEDWYRGYTGPSPSKTGVRAPRDKQQVEHILPRAWKAHWPVGDLAAQADRDDHVNRLGNLTLITGSLNASVSNGEWLGTKGKRAALNTHDTFLMNRRLYEMSEGGWDEHLIDARTVELTRALLDTWPVPAGHEGKVTDRTSRLSKATASYAHLINAGLLEVGTVLVCVDPRWPEARCEVLPGGQVLCEGEVFGSPAAAARKVRGGSGNAWWFWRVEDGPLLNELREQLLDGAD</sequence>
<gene>
    <name evidence="4" type="ORF">D7I47_00735</name>
</gene>
<dbReference type="PANTHER" id="PTHR35149">
    <property type="entry name" value="SLL5132 PROTEIN"/>
    <property type="match status" value="1"/>
</dbReference>
<protein>
    <submittedName>
        <fullName evidence="4">DUF262 domain-containing protein</fullName>
    </submittedName>
</protein>
<feature type="domain" description="GmrSD restriction endonucleases C-terminal" evidence="2">
    <location>
        <begin position="443"/>
        <end position="593"/>
    </location>
</feature>
<dbReference type="RefSeq" id="WP_120761273.1">
    <property type="nucleotide sequence ID" value="NZ_CP032630.1"/>
</dbReference>
<dbReference type="Pfam" id="PF18755">
    <property type="entry name" value="RAMA"/>
    <property type="match status" value="1"/>
</dbReference>
<dbReference type="REBASE" id="274729">
    <property type="entry name" value="LspWR13GmrSDP"/>
</dbReference>
<evidence type="ECO:0000313" key="4">
    <source>
        <dbReference type="EMBL" id="AYF96922.1"/>
    </source>
</evidence>
<dbReference type="Pfam" id="PF07510">
    <property type="entry name" value="GmrSD_C"/>
    <property type="match status" value="1"/>
</dbReference>
<dbReference type="KEGG" id="lyd:D7I47_00735"/>
<feature type="domain" description="GmrSD restriction endonucleases N-terminal" evidence="1">
    <location>
        <begin position="14"/>
        <end position="241"/>
    </location>
</feature>
<proteinExistence type="predicted"/>
<dbReference type="PANTHER" id="PTHR35149:SF1">
    <property type="entry name" value="DUF5655 DOMAIN-CONTAINING PROTEIN"/>
    <property type="match status" value="1"/>
</dbReference>
<dbReference type="AlphaFoldDB" id="A0A387B0D4"/>
<name>A0A387B0D4_9MICO</name>
<evidence type="ECO:0000259" key="2">
    <source>
        <dbReference type="Pfam" id="PF07510"/>
    </source>
</evidence>
<reference evidence="5" key="1">
    <citation type="submission" date="2018-09" db="EMBL/GenBank/DDBJ databases">
        <title>Genome sequencing of strain 2DFWR-13.</title>
        <authorList>
            <person name="Heo J."/>
            <person name="Kim S.-J."/>
            <person name="Kwon S.-W."/>
        </authorList>
    </citation>
    <scope>NUCLEOTIDE SEQUENCE [LARGE SCALE GENOMIC DNA]</scope>
    <source>
        <strain evidence="5">2DFWR-13</strain>
    </source>
</reference>
<dbReference type="InterPro" id="IPR011089">
    <property type="entry name" value="GmrSD_C"/>
</dbReference>
<organism evidence="4 5">
    <name type="scientific">Protaetiibacter intestinalis</name>
    <dbReference type="NCBI Taxonomy" id="2419774"/>
    <lineage>
        <taxon>Bacteria</taxon>
        <taxon>Bacillati</taxon>
        <taxon>Actinomycetota</taxon>
        <taxon>Actinomycetes</taxon>
        <taxon>Micrococcales</taxon>
        <taxon>Microbacteriaceae</taxon>
        <taxon>Protaetiibacter</taxon>
    </lineage>
</organism>
<keyword evidence="5" id="KW-1185">Reference proteome</keyword>
<dbReference type="InterPro" id="IPR004919">
    <property type="entry name" value="GmrSD_N"/>
</dbReference>
<accession>A0A387B0D4</accession>
<evidence type="ECO:0000313" key="5">
    <source>
        <dbReference type="Proteomes" id="UP000278886"/>
    </source>
</evidence>
<evidence type="ECO:0000259" key="1">
    <source>
        <dbReference type="Pfam" id="PF03235"/>
    </source>
</evidence>